<dbReference type="RefSeq" id="XP_024736652.1">
    <property type="nucleotide sequence ID" value="XM_024872599.1"/>
</dbReference>
<dbReference type="GeneID" id="36580679"/>
<feature type="region of interest" description="Disordered" evidence="1">
    <location>
        <begin position="187"/>
        <end position="208"/>
    </location>
</feature>
<reference evidence="2 3" key="1">
    <citation type="submission" date="2016-04" db="EMBL/GenBank/DDBJ databases">
        <title>A degradative enzymes factory behind the ericoid mycorrhizal symbiosis.</title>
        <authorList>
            <consortium name="DOE Joint Genome Institute"/>
            <person name="Martino E."/>
            <person name="Morin E."/>
            <person name="Grelet G."/>
            <person name="Kuo A."/>
            <person name="Kohler A."/>
            <person name="Daghino S."/>
            <person name="Barry K."/>
            <person name="Choi C."/>
            <person name="Cichocki N."/>
            <person name="Clum A."/>
            <person name="Copeland A."/>
            <person name="Hainaut M."/>
            <person name="Haridas S."/>
            <person name="Labutti K."/>
            <person name="Lindquist E."/>
            <person name="Lipzen A."/>
            <person name="Khouja H.-R."/>
            <person name="Murat C."/>
            <person name="Ohm R."/>
            <person name="Olson A."/>
            <person name="Spatafora J."/>
            <person name="Veneault-Fourrey C."/>
            <person name="Henrissat B."/>
            <person name="Grigoriev I."/>
            <person name="Martin F."/>
            <person name="Perotto S."/>
        </authorList>
    </citation>
    <scope>NUCLEOTIDE SEQUENCE [LARGE SCALE GENOMIC DNA]</scope>
    <source>
        <strain evidence="2 3">E</strain>
    </source>
</reference>
<gene>
    <name evidence="2" type="ORF">K444DRAFT_409322</name>
</gene>
<dbReference type="AlphaFoldDB" id="A0A2J6T9R9"/>
<accession>A0A2J6T9R9</accession>
<sequence length="320" mass="36303">MRSDAPSSHTMDQSENYLPPMMFVPNDQIMGPSRAQRVPVAPSMLFTYAHMRGRNQHYFDPLHHALYPASDRQRFNHRMWLPPIAKRASLEGLPRGATFFCDPITAANLQPPQLLPLALHGGSYQPQREQQPQLTYNEYIRQNPPAIGNNHYKGDMVWANFGYYLAEGKWIDPESEGELYEAYLNQPSPHRAEPHLPDIPRSRDHGPRILTPQELNEVYQNFAADVTDEHDAEGDPRDWRISPETFAQWAAGAVTGDQYEETVIKTPENLPTARRSIAEKCRIPIQSKPEMQFDLETGSVLSGVYEIECSPSLLSSPLGL</sequence>
<dbReference type="OrthoDB" id="3431248at2759"/>
<organism evidence="2 3">
    <name type="scientific">Hyaloscypha bicolor E</name>
    <dbReference type="NCBI Taxonomy" id="1095630"/>
    <lineage>
        <taxon>Eukaryota</taxon>
        <taxon>Fungi</taxon>
        <taxon>Dikarya</taxon>
        <taxon>Ascomycota</taxon>
        <taxon>Pezizomycotina</taxon>
        <taxon>Leotiomycetes</taxon>
        <taxon>Helotiales</taxon>
        <taxon>Hyaloscyphaceae</taxon>
        <taxon>Hyaloscypha</taxon>
        <taxon>Hyaloscypha bicolor</taxon>
    </lineage>
</organism>
<dbReference type="InParanoid" id="A0A2J6T9R9"/>
<protein>
    <submittedName>
        <fullName evidence="2">Uncharacterized protein</fullName>
    </submittedName>
</protein>
<dbReference type="Proteomes" id="UP000235371">
    <property type="component" value="Unassembled WGS sequence"/>
</dbReference>
<feature type="compositionally biased region" description="Basic and acidic residues" evidence="1">
    <location>
        <begin position="190"/>
        <end position="207"/>
    </location>
</feature>
<proteinExistence type="predicted"/>
<name>A0A2J6T9R9_9HELO</name>
<dbReference type="EMBL" id="KZ613813">
    <property type="protein sequence ID" value="PMD59748.1"/>
    <property type="molecule type" value="Genomic_DNA"/>
</dbReference>
<evidence type="ECO:0000313" key="2">
    <source>
        <dbReference type="EMBL" id="PMD59748.1"/>
    </source>
</evidence>
<evidence type="ECO:0000256" key="1">
    <source>
        <dbReference type="SAM" id="MobiDB-lite"/>
    </source>
</evidence>
<evidence type="ECO:0000313" key="3">
    <source>
        <dbReference type="Proteomes" id="UP000235371"/>
    </source>
</evidence>
<keyword evidence="3" id="KW-1185">Reference proteome</keyword>